<proteinExistence type="predicted"/>
<feature type="compositionally biased region" description="Polar residues" evidence="1">
    <location>
        <begin position="34"/>
        <end position="63"/>
    </location>
</feature>
<feature type="region of interest" description="Disordered" evidence="1">
    <location>
        <begin position="291"/>
        <end position="345"/>
    </location>
</feature>
<dbReference type="Proteomes" id="UP000011761">
    <property type="component" value="Unassembled WGS sequence"/>
</dbReference>
<evidence type="ECO:0000313" key="2">
    <source>
        <dbReference type="EMBL" id="EMC93671.1"/>
    </source>
</evidence>
<feature type="region of interest" description="Disordered" evidence="1">
    <location>
        <begin position="186"/>
        <end position="217"/>
    </location>
</feature>
<sequence length="459" mass="46232">MDPKGFLPAHMQTKMTGGSSLTHPLAHAGEDLSRTGTAESPLATTQGQDKLTSGTGRDTSATAGSGMGGEAAKNRGITTDSRAEDIAGARQDYEADRRAPAATRETYPPQAAAAHHDPYQKDTQQSGYGRDTTKAANELYDKRDKQPTQAGTGAAIAVEDPYAKNSKQGEYGRDTTQAANEIYNQRDTKPTQAATGAAMSAADPYASHSQRGTHGRDTTQAANELYDNQRAAPPAQSATGLETHDPYNAARQAGALLNRDDIAEIDRETEMAGLGAGTGAGAAAGMGAGAIASSGRGYEQPTHAAGSSVDPSTGDRRYQQSTGEGYGSGAAPFIEGNPDTGFTAGGEPGLGRGMAGRDVAEMPGSGAGVGAGMAQRELSEMSGSGVGAGAGAGSGMSGVSGYDQSSGAPIGQAVPMTSSGTSAATGFDKATDGVGGPGGLIHGHHSTITGERLDPHLGQ</sequence>
<feature type="region of interest" description="Disordered" evidence="1">
    <location>
        <begin position="1"/>
        <end position="171"/>
    </location>
</feature>
<feature type="compositionally biased region" description="Polar residues" evidence="1">
    <location>
        <begin position="13"/>
        <end position="22"/>
    </location>
</feature>
<feature type="compositionally biased region" description="Polar residues" evidence="1">
    <location>
        <begin position="207"/>
        <end position="217"/>
    </location>
</feature>
<dbReference type="EMBL" id="KB445560">
    <property type="protein sequence ID" value="EMC93671.1"/>
    <property type="molecule type" value="Genomic_DNA"/>
</dbReference>
<dbReference type="KEGG" id="bcom:BAUCODRAFT_248571"/>
<feature type="compositionally biased region" description="Gly residues" evidence="1">
    <location>
        <begin position="389"/>
        <end position="398"/>
    </location>
</feature>
<evidence type="ECO:0000256" key="1">
    <source>
        <dbReference type="SAM" id="MobiDB-lite"/>
    </source>
</evidence>
<reference evidence="2 3" key="1">
    <citation type="journal article" date="2012" name="PLoS Pathog.">
        <title>Diverse lifestyles and strategies of plant pathogenesis encoded in the genomes of eighteen Dothideomycetes fungi.</title>
        <authorList>
            <person name="Ohm R.A."/>
            <person name="Feau N."/>
            <person name="Henrissat B."/>
            <person name="Schoch C.L."/>
            <person name="Horwitz B.A."/>
            <person name="Barry K.W."/>
            <person name="Condon B.J."/>
            <person name="Copeland A.C."/>
            <person name="Dhillon B."/>
            <person name="Glaser F."/>
            <person name="Hesse C.N."/>
            <person name="Kosti I."/>
            <person name="LaButti K."/>
            <person name="Lindquist E.A."/>
            <person name="Lucas S."/>
            <person name="Salamov A.A."/>
            <person name="Bradshaw R.E."/>
            <person name="Ciuffetti L."/>
            <person name="Hamelin R.C."/>
            <person name="Kema G.H.J."/>
            <person name="Lawrence C."/>
            <person name="Scott J.A."/>
            <person name="Spatafora J.W."/>
            <person name="Turgeon B.G."/>
            <person name="de Wit P.J.G.M."/>
            <person name="Zhong S."/>
            <person name="Goodwin S.B."/>
            <person name="Grigoriev I.V."/>
        </authorList>
    </citation>
    <scope>NUCLEOTIDE SEQUENCE [LARGE SCALE GENOMIC DNA]</scope>
    <source>
        <strain evidence="2 3">UAMH 10762</strain>
    </source>
</reference>
<organism evidence="2 3">
    <name type="scientific">Baudoinia panamericana (strain UAMH 10762)</name>
    <name type="common">Angels' share fungus</name>
    <name type="synonym">Baudoinia compniacensis (strain UAMH 10762)</name>
    <dbReference type="NCBI Taxonomy" id="717646"/>
    <lineage>
        <taxon>Eukaryota</taxon>
        <taxon>Fungi</taxon>
        <taxon>Dikarya</taxon>
        <taxon>Ascomycota</taxon>
        <taxon>Pezizomycotina</taxon>
        <taxon>Dothideomycetes</taxon>
        <taxon>Dothideomycetidae</taxon>
        <taxon>Mycosphaerellales</taxon>
        <taxon>Teratosphaeriaceae</taxon>
        <taxon>Baudoinia</taxon>
    </lineage>
</organism>
<dbReference type="OMA" id="WPGMASS"/>
<dbReference type="RefSeq" id="XP_007679713.1">
    <property type="nucleotide sequence ID" value="XM_007681523.1"/>
</dbReference>
<feature type="compositionally biased region" description="Polar residues" evidence="1">
    <location>
        <begin position="415"/>
        <end position="424"/>
    </location>
</feature>
<protein>
    <submittedName>
        <fullName evidence="2">Uncharacterized protein</fullName>
    </submittedName>
</protein>
<feature type="compositionally biased region" description="Basic and acidic residues" evidence="1">
    <location>
        <begin position="81"/>
        <end position="99"/>
    </location>
</feature>
<dbReference type="HOGENOM" id="CLU_595776_0_0_1"/>
<dbReference type="AlphaFoldDB" id="M2MB18"/>
<gene>
    <name evidence="2" type="ORF">BAUCODRAFT_248571</name>
</gene>
<keyword evidence="3" id="KW-1185">Reference proteome</keyword>
<evidence type="ECO:0000313" key="3">
    <source>
        <dbReference type="Proteomes" id="UP000011761"/>
    </source>
</evidence>
<feature type="region of interest" description="Disordered" evidence="1">
    <location>
        <begin position="389"/>
        <end position="459"/>
    </location>
</feature>
<feature type="compositionally biased region" description="Low complexity" evidence="1">
    <location>
        <begin position="193"/>
        <end position="202"/>
    </location>
</feature>
<accession>M2MB18</accession>
<dbReference type="GeneID" id="19110235"/>
<name>M2MB18_BAUPA</name>